<sequence length="98" mass="10514">MGPLVCAGLFYVWNLQASLRLAYRGALGPGGDPLPAHVLGNFVLLATVTAVAFTRAEAWHLARPWWLLAATLGLTSGHCAAIAWSEQLGTTRRERSEA</sequence>
<organism evidence="1 2">
    <name type="scientific">Nannocystis punicea</name>
    <dbReference type="NCBI Taxonomy" id="2995304"/>
    <lineage>
        <taxon>Bacteria</taxon>
        <taxon>Pseudomonadati</taxon>
        <taxon>Myxococcota</taxon>
        <taxon>Polyangia</taxon>
        <taxon>Nannocystales</taxon>
        <taxon>Nannocystaceae</taxon>
        <taxon>Nannocystis</taxon>
    </lineage>
</organism>
<dbReference type="Proteomes" id="UP001164459">
    <property type="component" value="Chromosome"/>
</dbReference>
<reference evidence="1" key="1">
    <citation type="submission" date="2022-11" db="EMBL/GenBank/DDBJ databases">
        <title>Minimal conservation of predation-associated metabolite biosynthetic gene clusters underscores biosynthetic potential of Myxococcota including descriptions for ten novel species: Archangium lansinium sp. nov., Myxococcus landrumus sp. nov., Nannocystis bai.</title>
        <authorList>
            <person name="Ahearne A."/>
            <person name="Stevens C."/>
            <person name="Dowd S."/>
        </authorList>
    </citation>
    <scope>NUCLEOTIDE SEQUENCE</scope>
    <source>
        <strain evidence="1">Fl3</strain>
    </source>
</reference>
<evidence type="ECO:0000313" key="2">
    <source>
        <dbReference type="Proteomes" id="UP001164459"/>
    </source>
</evidence>
<name>A0ABY7HHI2_9BACT</name>
<dbReference type="EMBL" id="CP114040">
    <property type="protein sequence ID" value="WAS98766.1"/>
    <property type="molecule type" value="Genomic_DNA"/>
</dbReference>
<accession>A0ABY7HHI2</accession>
<evidence type="ECO:0000313" key="1">
    <source>
        <dbReference type="EMBL" id="WAS98766.1"/>
    </source>
</evidence>
<gene>
    <name evidence="1" type="ORF">O0S08_21755</name>
</gene>
<proteinExistence type="predicted"/>
<protein>
    <submittedName>
        <fullName evidence="1">Uncharacterized protein</fullName>
    </submittedName>
</protein>
<keyword evidence="2" id="KW-1185">Reference proteome</keyword>
<dbReference type="RefSeq" id="WP_269041124.1">
    <property type="nucleotide sequence ID" value="NZ_CP114040.1"/>
</dbReference>